<dbReference type="AlphaFoldDB" id="A0A642UH50"/>
<evidence type="ECO:0008006" key="6">
    <source>
        <dbReference type="Google" id="ProtNLM"/>
    </source>
</evidence>
<dbReference type="Gene3D" id="1.20.1250.20">
    <property type="entry name" value="MFS general substrate transporter like domains"/>
    <property type="match status" value="1"/>
</dbReference>
<dbReference type="SUPFAM" id="SSF103473">
    <property type="entry name" value="MFS general substrate transporter"/>
    <property type="match status" value="1"/>
</dbReference>
<dbReference type="Pfam" id="PF07690">
    <property type="entry name" value="MFS_1"/>
    <property type="match status" value="1"/>
</dbReference>
<accession>A0A642UH50</accession>
<sequence length="425" mass="46654">MKDKGERNTSPVAIIGLLLTSVTSGYLIGVQNIVFFSDQWKQEFGDPTGVDLNLLATAVGLGSLGGLALEILATSKGQWRNFLVGSVFVLIGALKQGLSRDWWGFFKTRLACGFGNAIACNGALQLLDEATDGSQKELLTILYGGLWSLGMVLGNAVTHESADTWSWRIPSCYQAMIPALQLLTYFFMPKRWFLGVRERDPASLHPKDIPPEHIKHEANVLKSGLWHLVLAVFLPVICIHLGNGIVLVTIGEVLEFTYGITTIPQQIFINGILFLNSLVATLHKHFYNPSQIKLTLLSITTTSILIIGTIYILYPASIAVALLSLLAAGHIVLMAIPTTILTNRLPASVSPHITNVLSISTNLCLLYNGFINPWSMPRALWTKYSNSALIFFLHLVLIALFVLLHLPSRTLRSFPAINIRPTTKS</sequence>
<evidence type="ECO:0000313" key="5">
    <source>
        <dbReference type="Proteomes" id="UP000761534"/>
    </source>
</evidence>
<name>A0A642UH50_9ASCO</name>
<gene>
    <name evidence="4" type="ORF">TRICI_006480</name>
</gene>
<feature type="transmembrane region" description="Helical" evidence="3">
    <location>
        <begin position="54"/>
        <end position="72"/>
    </location>
</feature>
<reference evidence="4" key="1">
    <citation type="journal article" date="2019" name="G3 (Bethesda)">
        <title>Genome Assemblies of Two Rare Opportunistic Yeast Pathogens: Diutina rugosa (syn. Candida rugosa) and Trichomonascus ciferrii (syn. Candida ciferrii).</title>
        <authorList>
            <person name="Mixao V."/>
            <person name="Saus E."/>
            <person name="Hansen A.P."/>
            <person name="Lass-Florl C."/>
            <person name="Gabaldon T."/>
        </authorList>
    </citation>
    <scope>NUCLEOTIDE SEQUENCE</scope>
    <source>
        <strain evidence="4">CBS 4856</strain>
    </source>
</reference>
<proteinExistence type="predicted"/>
<dbReference type="InterPro" id="IPR050360">
    <property type="entry name" value="MFS_Sugar_Transporters"/>
</dbReference>
<dbReference type="PANTHER" id="PTHR48022:SF64">
    <property type="entry name" value="MAJOR FACILITATOR SUPERFAMILY (MFS) PROFILE DOMAIN-CONTAINING PROTEIN"/>
    <property type="match status" value="1"/>
</dbReference>
<feature type="transmembrane region" description="Helical" evidence="3">
    <location>
        <begin position="225"/>
        <end position="251"/>
    </location>
</feature>
<dbReference type="VEuPathDB" id="FungiDB:TRICI_006480"/>
<keyword evidence="3" id="KW-0812">Transmembrane</keyword>
<dbReference type="InterPro" id="IPR036259">
    <property type="entry name" value="MFS_trans_sf"/>
</dbReference>
<organism evidence="4 5">
    <name type="scientific">Trichomonascus ciferrii</name>
    <dbReference type="NCBI Taxonomy" id="44093"/>
    <lineage>
        <taxon>Eukaryota</taxon>
        <taxon>Fungi</taxon>
        <taxon>Dikarya</taxon>
        <taxon>Ascomycota</taxon>
        <taxon>Saccharomycotina</taxon>
        <taxon>Dipodascomycetes</taxon>
        <taxon>Dipodascales</taxon>
        <taxon>Trichomonascaceae</taxon>
        <taxon>Trichomonascus</taxon>
        <taxon>Trichomonascus ciferrii complex</taxon>
    </lineage>
</organism>
<feature type="transmembrane region" description="Helical" evidence="3">
    <location>
        <begin position="384"/>
        <end position="404"/>
    </location>
</feature>
<feature type="transmembrane region" description="Helical" evidence="3">
    <location>
        <begin position="294"/>
        <end position="314"/>
    </location>
</feature>
<keyword evidence="3" id="KW-1133">Transmembrane helix</keyword>
<evidence type="ECO:0000256" key="1">
    <source>
        <dbReference type="ARBA" id="ARBA00004141"/>
    </source>
</evidence>
<evidence type="ECO:0000256" key="2">
    <source>
        <dbReference type="ARBA" id="ARBA00022448"/>
    </source>
</evidence>
<comment type="caution">
    <text evidence="4">The sequence shown here is derived from an EMBL/GenBank/DDBJ whole genome shotgun (WGS) entry which is preliminary data.</text>
</comment>
<protein>
    <recommendedName>
        <fullName evidence="6">Major facilitator superfamily (MFS) profile domain-containing protein</fullName>
    </recommendedName>
</protein>
<keyword evidence="3" id="KW-0472">Membrane</keyword>
<dbReference type="InterPro" id="IPR011701">
    <property type="entry name" value="MFS"/>
</dbReference>
<dbReference type="GO" id="GO:0016020">
    <property type="term" value="C:membrane"/>
    <property type="evidence" value="ECO:0007669"/>
    <property type="project" value="UniProtKB-SubCell"/>
</dbReference>
<evidence type="ECO:0000313" key="4">
    <source>
        <dbReference type="EMBL" id="KAA8898796.1"/>
    </source>
</evidence>
<feature type="transmembrane region" description="Helical" evidence="3">
    <location>
        <begin position="353"/>
        <end position="372"/>
    </location>
</feature>
<evidence type="ECO:0000256" key="3">
    <source>
        <dbReference type="SAM" id="Phobius"/>
    </source>
</evidence>
<dbReference type="PANTHER" id="PTHR48022">
    <property type="entry name" value="PLASTIDIC GLUCOSE TRANSPORTER 4"/>
    <property type="match status" value="1"/>
</dbReference>
<feature type="transmembrane region" description="Helical" evidence="3">
    <location>
        <begin position="12"/>
        <end position="34"/>
    </location>
</feature>
<comment type="subcellular location">
    <subcellularLocation>
        <location evidence="1">Membrane</location>
        <topology evidence="1">Multi-pass membrane protein</topology>
    </subcellularLocation>
</comment>
<feature type="transmembrane region" description="Helical" evidence="3">
    <location>
        <begin position="320"/>
        <end position="341"/>
    </location>
</feature>
<dbReference type="EMBL" id="SWFS01000538">
    <property type="protein sequence ID" value="KAA8898796.1"/>
    <property type="molecule type" value="Genomic_DNA"/>
</dbReference>
<feature type="transmembrane region" description="Helical" evidence="3">
    <location>
        <begin position="263"/>
        <end position="282"/>
    </location>
</feature>
<dbReference type="Proteomes" id="UP000761534">
    <property type="component" value="Unassembled WGS sequence"/>
</dbReference>
<keyword evidence="2" id="KW-0813">Transport</keyword>
<keyword evidence="5" id="KW-1185">Reference proteome</keyword>
<dbReference type="GO" id="GO:0005351">
    <property type="term" value="F:carbohydrate:proton symporter activity"/>
    <property type="evidence" value="ECO:0007669"/>
    <property type="project" value="TreeGrafter"/>
</dbReference>